<comment type="catalytic activity">
    <reaction evidence="9">
        <text>glycyl-[protein] + reduced [flavodoxin] + S-adenosyl-L-methionine = glycin-2-yl radical-[protein] + semiquinone [flavodoxin] + 5'-deoxyadenosine + L-methionine + H(+)</text>
        <dbReference type="Rhea" id="RHEA:61976"/>
        <dbReference type="Rhea" id="RHEA-COMP:10622"/>
        <dbReference type="Rhea" id="RHEA-COMP:14480"/>
        <dbReference type="Rhea" id="RHEA-COMP:15993"/>
        <dbReference type="Rhea" id="RHEA-COMP:15994"/>
        <dbReference type="ChEBI" id="CHEBI:15378"/>
        <dbReference type="ChEBI" id="CHEBI:17319"/>
        <dbReference type="ChEBI" id="CHEBI:29947"/>
        <dbReference type="ChEBI" id="CHEBI:32722"/>
        <dbReference type="ChEBI" id="CHEBI:57618"/>
        <dbReference type="ChEBI" id="CHEBI:57844"/>
        <dbReference type="ChEBI" id="CHEBI:59789"/>
        <dbReference type="ChEBI" id="CHEBI:140311"/>
    </reaction>
</comment>
<dbReference type="InterPro" id="IPR017900">
    <property type="entry name" value="4Fe4S_Fe_S_CS"/>
</dbReference>
<keyword evidence="7" id="KW-0408">Iron</keyword>
<protein>
    <submittedName>
        <fullName evidence="12">Choline trimethylamine-lyase activating enzyme</fullName>
    </submittedName>
    <submittedName>
        <fullName evidence="13">Glycyl-radical enzyme activating protein</fullName>
    </submittedName>
</protein>
<evidence type="ECO:0000256" key="1">
    <source>
        <dbReference type="ARBA" id="ARBA00001966"/>
    </source>
</evidence>
<keyword evidence="3" id="KW-0004">4Fe-4S</keyword>
<dbReference type="InterPro" id="IPR012839">
    <property type="entry name" value="Organic_radical_activase"/>
</dbReference>
<dbReference type="SUPFAM" id="SSF102114">
    <property type="entry name" value="Radical SAM enzymes"/>
    <property type="match status" value="1"/>
</dbReference>
<dbReference type="PROSITE" id="PS00198">
    <property type="entry name" value="4FE4S_FER_1"/>
    <property type="match status" value="1"/>
</dbReference>
<evidence type="ECO:0000256" key="9">
    <source>
        <dbReference type="ARBA" id="ARBA00047365"/>
    </source>
</evidence>
<dbReference type="PROSITE" id="PS51918">
    <property type="entry name" value="RADICAL_SAM"/>
    <property type="match status" value="1"/>
</dbReference>
<evidence type="ECO:0000256" key="7">
    <source>
        <dbReference type="ARBA" id="ARBA00023004"/>
    </source>
</evidence>
<dbReference type="Proteomes" id="UP001419084">
    <property type="component" value="Unassembled WGS sequence"/>
</dbReference>
<dbReference type="InterPro" id="IPR001989">
    <property type="entry name" value="Radical_activat_CS"/>
</dbReference>
<keyword evidence="8" id="KW-0411">Iron-sulfur</keyword>
<reference evidence="13 14" key="1">
    <citation type="submission" date="2018-07" db="EMBL/GenBank/DDBJ databases">
        <title>New species, Clostridium PI-S10-A1B.</title>
        <authorList>
            <person name="Krishna G."/>
            <person name="Summeta K."/>
            <person name="Shikha S."/>
            <person name="Prabhu P.B."/>
            <person name="Suresh K."/>
        </authorList>
    </citation>
    <scope>NUCLEOTIDE SEQUENCE [LARGE SCALE GENOMIC DNA]</scope>
    <source>
        <strain evidence="13 14">PI-S10-A1B</strain>
    </source>
</reference>
<dbReference type="RefSeq" id="WP_117415325.1">
    <property type="nucleotide sequence ID" value="NZ_BRPJ01000001.1"/>
</dbReference>
<dbReference type="Pfam" id="PF12838">
    <property type="entry name" value="Fer4_7"/>
    <property type="match status" value="1"/>
</dbReference>
<dbReference type="EMBL" id="BRPJ01000001">
    <property type="protein sequence ID" value="GLB28094.1"/>
    <property type="molecule type" value="Genomic_DNA"/>
</dbReference>
<dbReference type="Pfam" id="PF04055">
    <property type="entry name" value="Radical_SAM"/>
    <property type="match status" value="1"/>
</dbReference>
<feature type="domain" description="4Fe-4S ferredoxin-type" evidence="10">
    <location>
        <begin position="46"/>
        <end position="75"/>
    </location>
</feature>
<dbReference type="GO" id="GO:0016491">
    <property type="term" value="F:oxidoreductase activity"/>
    <property type="evidence" value="ECO:0007669"/>
    <property type="project" value="UniProtKB-KW"/>
</dbReference>
<dbReference type="PROSITE" id="PS51379">
    <property type="entry name" value="4FE4S_FER_2"/>
    <property type="match status" value="2"/>
</dbReference>
<dbReference type="SFLD" id="SFLDG01118">
    <property type="entry name" value="activating_enzymes__group_2"/>
    <property type="match status" value="1"/>
</dbReference>
<dbReference type="Gene3D" id="3.80.30.10">
    <property type="entry name" value="pyruvate-formate lyase- activating enzyme"/>
    <property type="match status" value="1"/>
</dbReference>
<accession>A0A3E2NI91</accession>
<dbReference type="NCBIfam" id="TIGR02494">
    <property type="entry name" value="PFLE_PFLC"/>
    <property type="match status" value="1"/>
</dbReference>
<evidence type="ECO:0000259" key="10">
    <source>
        <dbReference type="PROSITE" id="PS51379"/>
    </source>
</evidence>
<keyword evidence="5" id="KW-0479">Metal-binding</keyword>
<evidence type="ECO:0000313" key="13">
    <source>
        <dbReference type="EMBL" id="RFZ80726.1"/>
    </source>
</evidence>
<dbReference type="SFLD" id="SFLDS00029">
    <property type="entry name" value="Radical_SAM"/>
    <property type="match status" value="1"/>
</dbReference>
<evidence type="ECO:0000256" key="8">
    <source>
        <dbReference type="ARBA" id="ARBA00023014"/>
    </source>
</evidence>
<sequence length="302" mass="34843">MLEANVFNIERYATEDGYGIRTVIFLKGCQLRCRWCANPESQEFKPQVLVNVNSCISCGKCMNVCPNKAVFYKKGFGYLSDRLLCTACGDCITQCYVDARKLMGTVMNREELLDIILRDEKYYAKSGGGVTFSGGEPFFYAEMIREIGKEMKQRGYNSLVETCGQVPLERIKQASQEVDYIYFDFKHYNPVKHKELTGFDNSLILSNLEWLDKEYTGHLAVRYPYIPGCNSDDDAIRGFFQYIKQLTNIKEIVFLPYHRLGLPKYQGLGRTYEMGELRSLKKVEMVHLYDTAKEYGLDIKIQ</sequence>
<comment type="caution">
    <text evidence="13">The sequence shown here is derived from an EMBL/GenBank/DDBJ whole genome shotgun (WGS) entry which is preliminary data.</text>
</comment>
<comment type="cofactor">
    <cofactor evidence="1">
        <name>[4Fe-4S] cluster</name>
        <dbReference type="ChEBI" id="CHEBI:49883"/>
    </cofactor>
</comment>
<evidence type="ECO:0000256" key="6">
    <source>
        <dbReference type="ARBA" id="ARBA00023002"/>
    </source>
</evidence>
<evidence type="ECO:0000256" key="3">
    <source>
        <dbReference type="ARBA" id="ARBA00022485"/>
    </source>
</evidence>
<gene>
    <name evidence="12" type="primary">cutD_1</name>
    <name evidence="13" type="ORF">DS742_01695</name>
    <name evidence="12" type="ORF">LAD12857_00170</name>
</gene>
<name>A0A3E2NI91_9FIRM</name>
<dbReference type="EMBL" id="QOHO01000006">
    <property type="protein sequence ID" value="RFZ80726.1"/>
    <property type="molecule type" value="Genomic_DNA"/>
</dbReference>
<feature type="domain" description="4Fe-4S ferredoxin-type" evidence="10">
    <location>
        <begin position="76"/>
        <end position="105"/>
    </location>
</feature>
<evidence type="ECO:0000313" key="14">
    <source>
        <dbReference type="Proteomes" id="UP000260680"/>
    </source>
</evidence>
<evidence type="ECO:0000313" key="12">
    <source>
        <dbReference type="EMBL" id="GLB28094.1"/>
    </source>
</evidence>
<reference evidence="12 15" key="2">
    <citation type="journal article" date="2024" name="Int. J. Syst. Evol. Microbiol.">
        <title>Lacrimispora brassicae sp. nov. isolated from fermented cabbage, and proposal of Clostridium indicum Gundawar et al. 2019 and Clostridium methoxybenzovorans Mechichi et al. 1999 as heterotypic synonyms of Lacrimispora amygdalina (Parshina et al. 2003) Haas and Blanchard 2020 and Lacrimispora indolis (McClung and McCoy 1957) Haas and Blanchard 2020, respectively.</title>
        <authorList>
            <person name="Kobayashi H."/>
            <person name="Tanizawa Y."/>
            <person name="Sakamoto M."/>
            <person name="Ohkuma M."/>
            <person name="Tohno M."/>
        </authorList>
    </citation>
    <scope>NUCLEOTIDE SEQUENCE [LARGE SCALE GENOMIC DNA]</scope>
    <source>
        <strain evidence="12 15">DSM 12857</strain>
    </source>
</reference>
<dbReference type="InterPro" id="IPR017896">
    <property type="entry name" value="4Fe4S_Fe-S-bd"/>
</dbReference>
<keyword evidence="4" id="KW-0949">S-adenosyl-L-methionine</keyword>
<organism evidence="13 14">
    <name type="scientific">Lacrimispora amygdalina</name>
    <dbReference type="NCBI Taxonomy" id="253257"/>
    <lineage>
        <taxon>Bacteria</taxon>
        <taxon>Bacillati</taxon>
        <taxon>Bacillota</taxon>
        <taxon>Clostridia</taxon>
        <taxon>Lachnospirales</taxon>
        <taxon>Lachnospiraceae</taxon>
        <taxon>Lacrimispora</taxon>
    </lineage>
</organism>
<evidence type="ECO:0000256" key="4">
    <source>
        <dbReference type="ARBA" id="ARBA00022691"/>
    </source>
</evidence>
<dbReference type="OrthoDB" id="9782387at2"/>
<dbReference type="PIRSF" id="PIRSF000371">
    <property type="entry name" value="PFL_act_enz"/>
    <property type="match status" value="1"/>
</dbReference>
<dbReference type="SFLD" id="SFLDG01066">
    <property type="entry name" value="organic_radical-activating_enz"/>
    <property type="match status" value="1"/>
</dbReference>
<feature type="domain" description="Radical SAM core" evidence="11">
    <location>
        <begin position="15"/>
        <end position="298"/>
    </location>
</feature>
<dbReference type="InterPro" id="IPR007197">
    <property type="entry name" value="rSAM"/>
</dbReference>
<dbReference type="PANTHER" id="PTHR30352:SF4">
    <property type="entry name" value="PYRUVATE FORMATE-LYASE 2-ACTIVATING ENZYME"/>
    <property type="match status" value="1"/>
</dbReference>
<evidence type="ECO:0000256" key="2">
    <source>
        <dbReference type="ARBA" id="ARBA00009777"/>
    </source>
</evidence>
<dbReference type="Proteomes" id="UP000260680">
    <property type="component" value="Unassembled WGS sequence"/>
</dbReference>
<keyword evidence="15" id="KW-1185">Reference proteome</keyword>
<dbReference type="Gene3D" id="3.30.70.20">
    <property type="match status" value="1"/>
</dbReference>
<dbReference type="PANTHER" id="PTHR30352">
    <property type="entry name" value="PYRUVATE FORMATE-LYASE-ACTIVATING ENZYME"/>
    <property type="match status" value="1"/>
</dbReference>
<dbReference type="InterPro" id="IPR040074">
    <property type="entry name" value="BssD/PflA/YjjW"/>
</dbReference>
<evidence type="ECO:0000256" key="5">
    <source>
        <dbReference type="ARBA" id="ARBA00022723"/>
    </source>
</evidence>
<dbReference type="GO" id="GO:0046872">
    <property type="term" value="F:metal ion binding"/>
    <property type="evidence" value="ECO:0007669"/>
    <property type="project" value="UniProtKB-KW"/>
</dbReference>
<dbReference type="InterPro" id="IPR058240">
    <property type="entry name" value="rSAM_sf"/>
</dbReference>
<keyword evidence="6" id="KW-0560">Oxidoreductase</keyword>
<dbReference type="PROSITE" id="PS01087">
    <property type="entry name" value="RADICAL_ACTIVATING"/>
    <property type="match status" value="1"/>
</dbReference>
<dbReference type="SUPFAM" id="SSF54862">
    <property type="entry name" value="4Fe-4S ferredoxins"/>
    <property type="match status" value="1"/>
</dbReference>
<comment type="similarity">
    <text evidence="2">Belongs to the organic radical-activating enzymes family.</text>
</comment>
<dbReference type="InterPro" id="IPR034457">
    <property type="entry name" value="Organic_radical-activating"/>
</dbReference>
<evidence type="ECO:0000313" key="15">
    <source>
        <dbReference type="Proteomes" id="UP001419084"/>
    </source>
</evidence>
<dbReference type="Pfam" id="PF13353">
    <property type="entry name" value="Fer4_12"/>
    <property type="match status" value="1"/>
</dbReference>
<evidence type="ECO:0000259" key="11">
    <source>
        <dbReference type="PROSITE" id="PS51918"/>
    </source>
</evidence>
<dbReference type="GO" id="GO:0051539">
    <property type="term" value="F:4 iron, 4 sulfur cluster binding"/>
    <property type="evidence" value="ECO:0007669"/>
    <property type="project" value="UniProtKB-KW"/>
</dbReference>
<dbReference type="AlphaFoldDB" id="A0A3E2NI91"/>
<proteinExistence type="inferred from homology"/>